<dbReference type="AlphaFoldDB" id="A0A7I7XH51"/>
<comment type="similarity">
    <text evidence="3">Belongs to the glycosyl hydrolase family 6.</text>
</comment>
<protein>
    <recommendedName>
        <fullName evidence="3">Glucanase</fullName>
        <ecNumber evidence="3">3.2.1.-</ecNumber>
    </recommendedName>
</protein>
<dbReference type="GO" id="GO:0004553">
    <property type="term" value="F:hydrolase activity, hydrolyzing O-glycosyl compounds"/>
    <property type="evidence" value="ECO:0007669"/>
    <property type="project" value="InterPro"/>
</dbReference>
<dbReference type="Gene3D" id="3.20.20.40">
    <property type="entry name" value="1, 4-beta cellobiohydrolase"/>
    <property type="match status" value="1"/>
</dbReference>
<dbReference type="InterPro" id="IPR036434">
    <property type="entry name" value="Beta_cellobiohydrolase_sf"/>
</dbReference>
<accession>A0A7I7XH51</accession>
<keyword evidence="3" id="KW-0624">Polysaccharide degradation</keyword>
<organism evidence="4 5">
    <name type="scientific">Mycolicibacterium madagascariense</name>
    <dbReference type="NCBI Taxonomy" id="212765"/>
    <lineage>
        <taxon>Bacteria</taxon>
        <taxon>Bacillati</taxon>
        <taxon>Actinomycetota</taxon>
        <taxon>Actinomycetes</taxon>
        <taxon>Mycobacteriales</taxon>
        <taxon>Mycobacteriaceae</taxon>
        <taxon>Mycolicibacterium</taxon>
    </lineage>
</organism>
<feature type="binding site" evidence="2">
    <location>
        <position position="244"/>
    </location>
    <ligand>
        <name>substrate</name>
    </ligand>
</feature>
<evidence type="ECO:0000313" key="4">
    <source>
        <dbReference type="EMBL" id="BBZ28538.1"/>
    </source>
</evidence>
<feature type="binding site" evidence="2">
    <location>
        <position position="96"/>
    </location>
    <ligand>
        <name>substrate</name>
    </ligand>
</feature>
<dbReference type="SUPFAM" id="SSF51989">
    <property type="entry name" value="Glycosyl hydrolases family 6, cellulases"/>
    <property type="match status" value="1"/>
</dbReference>
<dbReference type="PRINTS" id="PR00733">
    <property type="entry name" value="GLHYDRLASE6"/>
</dbReference>
<dbReference type="EMBL" id="AP022610">
    <property type="protein sequence ID" value="BBZ28538.1"/>
    <property type="molecule type" value="Genomic_DNA"/>
</dbReference>
<dbReference type="PIRSF" id="PIRSF001100">
    <property type="entry name" value="Beta_cellobiohydrolase"/>
    <property type="match status" value="1"/>
</dbReference>
<gene>
    <name evidence="4" type="primary">celA1_2</name>
    <name evidence="4" type="ORF">MMAD_28330</name>
</gene>
<name>A0A7I7XH51_9MYCO</name>
<dbReference type="Pfam" id="PF01341">
    <property type="entry name" value="Glyco_hydro_6"/>
    <property type="match status" value="1"/>
</dbReference>
<feature type="binding site" evidence="2">
    <location>
        <position position="318"/>
    </location>
    <ligand>
        <name>substrate</name>
    </ligand>
</feature>
<dbReference type="Proteomes" id="UP000466517">
    <property type="component" value="Chromosome"/>
</dbReference>
<evidence type="ECO:0000256" key="1">
    <source>
        <dbReference type="PIRSR" id="PIRSR001100-1"/>
    </source>
</evidence>
<dbReference type="GO" id="GO:0030245">
    <property type="term" value="P:cellulose catabolic process"/>
    <property type="evidence" value="ECO:0007669"/>
    <property type="project" value="UniProtKB-KW"/>
</dbReference>
<dbReference type="KEGG" id="mmag:MMAD_28330"/>
<keyword evidence="5" id="KW-1185">Reference proteome</keyword>
<dbReference type="InterPro" id="IPR016288">
    <property type="entry name" value="Beta_cellobiohydrolase"/>
</dbReference>
<dbReference type="RefSeq" id="WP_246240669.1">
    <property type="nucleotide sequence ID" value="NZ_AP022610.1"/>
</dbReference>
<sequence length="347" mass="36301">MPGGSVSHTWHMAARVLPAVVLIAFGLLAPAGHGPRQWAGPVAPQPFETVLLDAPNPLSGTTFYVDGATSAAAAAEQSSPPSPELTRLAQTPQVWWIGDDLSTDAVADRVRAYIAAAATLGALPMLATYSLPHRDCGGFSSGGFGTGGEYRDWIDQLAAGIGTARVVIVLEPDGLSAADCLSGQARQERFDLLRYAVTAVTADPNATVYVDGGHSRWLAPEELARRLEEVGVDRARGFALNTANFFSTEEEIRYGEEVSNLTNGAHYVIDTSRNGAGPAPAGPLNWCNPPGRAIGTAPTTSTAGAHADAYLWIKHPGESDGECGRGDPTSGHFMAQYAIDLVRGAGP</sequence>
<reference evidence="4 5" key="1">
    <citation type="journal article" date="2019" name="Emerg. Microbes Infect.">
        <title>Comprehensive subspecies identification of 175 nontuberculous mycobacteria species based on 7547 genomic profiles.</title>
        <authorList>
            <person name="Matsumoto Y."/>
            <person name="Kinjo T."/>
            <person name="Motooka D."/>
            <person name="Nabeya D."/>
            <person name="Jung N."/>
            <person name="Uechi K."/>
            <person name="Horii T."/>
            <person name="Iida T."/>
            <person name="Fujita J."/>
            <person name="Nakamura S."/>
        </authorList>
    </citation>
    <scope>NUCLEOTIDE SEQUENCE [LARGE SCALE GENOMIC DNA]</scope>
    <source>
        <strain evidence="4 5">JCM 13574</strain>
    </source>
</reference>
<keyword evidence="3" id="KW-0326">Glycosidase</keyword>
<dbReference type="PANTHER" id="PTHR34876:SF4">
    <property type="entry name" value="1,4-BETA-D-GLUCAN CELLOBIOHYDROLASE C-RELATED"/>
    <property type="match status" value="1"/>
</dbReference>
<keyword evidence="3" id="KW-0119">Carbohydrate metabolism</keyword>
<dbReference type="PANTHER" id="PTHR34876">
    <property type="match status" value="1"/>
</dbReference>
<feature type="active site" description="Proton donor" evidence="1">
    <location>
        <position position="173"/>
    </location>
</feature>
<feature type="binding site" evidence="2">
    <location>
        <position position="214"/>
    </location>
    <ligand>
        <name>substrate</name>
    </ligand>
</feature>
<evidence type="ECO:0000256" key="3">
    <source>
        <dbReference type="RuleBase" id="RU361186"/>
    </source>
</evidence>
<keyword evidence="3" id="KW-0136">Cellulose degradation</keyword>
<dbReference type="EC" id="3.2.1.-" evidence="3"/>
<feature type="binding site" evidence="2">
    <location>
        <position position="314"/>
    </location>
    <ligand>
        <name>substrate</name>
    </ligand>
</feature>
<keyword evidence="3" id="KW-0378">Hydrolase</keyword>
<feature type="binding site" evidence="2">
    <location>
        <position position="217"/>
    </location>
    <ligand>
        <name>substrate</name>
    </ligand>
</feature>
<feature type="active site" description="Proton acceptor" evidence="1">
    <location>
        <position position="320"/>
    </location>
</feature>
<proteinExistence type="inferred from homology"/>
<evidence type="ECO:0000256" key="2">
    <source>
        <dbReference type="PIRSR" id="PIRSR001100-2"/>
    </source>
</evidence>
<evidence type="ECO:0000313" key="5">
    <source>
        <dbReference type="Proteomes" id="UP000466517"/>
    </source>
</evidence>
<feature type="binding site" evidence="2">
    <location>
        <position position="286"/>
    </location>
    <ligand>
        <name>substrate</name>
    </ligand>
</feature>